<accession>A0A3Q9MIW0</accession>
<dbReference type="Gene3D" id="3.90.550.10">
    <property type="entry name" value="Spore Coat Polysaccharide Biosynthesis Protein SpsA, Chain A"/>
    <property type="match status" value="1"/>
</dbReference>
<keyword evidence="2" id="KW-0808">Transferase</keyword>
<evidence type="ECO:0000259" key="1">
    <source>
        <dbReference type="Pfam" id="PF00535"/>
    </source>
</evidence>
<gene>
    <name evidence="3" type="ORF">EL007_08720</name>
    <name evidence="2" type="ORF">ELZ88_08715</name>
</gene>
<dbReference type="RefSeq" id="WP_052907455.1">
    <property type="nucleotide sequence ID" value="NZ_CP034698.1"/>
</dbReference>
<organism evidence="2">
    <name type="scientific">Salmonella enterica subsp. enterica serovar Karamoja</name>
    <dbReference type="NCBI Taxonomy" id="2500153"/>
    <lineage>
        <taxon>Bacteria</taxon>
        <taxon>Pseudomonadati</taxon>
        <taxon>Pseudomonadota</taxon>
        <taxon>Gammaproteobacteria</taxon>
        <taxon>Enterobacterales</taxon>
        <taxon>Enterobacteriaceae</taxon>
        <taxon>Salmonella</taxon>
    </lineage>
</organism>
<dbReference type="CDD" id="cd00761">
    <property type="entry name" value="Glyco_tranf_GTA_type"/>
    <property type="match status" value="1"/>
</dbReference>
<protein>
    <submittedName>
        <fullName evidence="2">Glycosyltransferase</fullName>
    </submittedName>
</protein>
<sequence>MVERNVSIIIPSYNRAHLLWEIIPSYFQEEVLEVIVINDCSTDNTEKVLLEIKEKYPDLIILVNDRNLKQMSSKNKGIEVAKGKYIFFGDDDSFLMPGAIKQLLKTKLLTNADVIGARILYMNKEESAFEQCIHRHKKHGLFRSDLSKLEFNFTADLGEPVECFYAQALILVEKSKLGNHRFNLSYFGNCYREETDFMLSLYIKGLKFVYDSQALLINLPPQKATGGARTSNKVKYHYESIINNYTFLKRYNAEINNLTNDNHTIFYRQFLFIYSKFIAFGRKLIK</sequence>
<dbReference type="PANTHER" id="PTHR22916:SF3">
    <property type="entry name" value="UDP-GLCNAC:BETAGAL BETA-1,3-N-ACETYLGLUCOSAMINYLTRANSFERASE-LIKE PROTEIN 1"/>
    <property type="match status" value="1"/>
</dbReference>
<name>A0A3Q9MIW0_SALET</name>
<dbReference type="GO" id="GO:0016758">
    <property type="term" value="F:hexosyltransferase activity"/>
    <property type="evidence" value="ECO:0007669"/>
    <property type="project" value="UniProtKB-ARBA"/>
</dbReference>
<evidence type="ECO:0000313" key="3">
    <source>
        <dbReference type="EMBL" id="AZT41391.1"/>
    </source>
</evidence>
<proteinExistence type="predicted"/>
<dbReference type="AlphaFoldDB" id="A0A3Q9MIW0"/>
<dbReference type="InterPro" id="IPR001173">
    <property type="entry name" value="Glyco_trans_2-like"/>
</dbReference>
<evidence type="ECO:0000313" key="2">
    <source>
        <dbReference type="EMBL" id="AZT36862.1"/>
    </source>
</evidence>
<dbReference type="EMBL" id="CP034698">
    <property type="protein sequence ID" value="AZT41391.1"/>
    <property type="molecule type" value="Genomic_DNA"/>
</dbReference>
<dbReference type="SUPFAM" id="SSF53448">
    <property type="entry name" value="Nucleotide-diphospho-sugar transferases"/>
    <property type="match status" value="1"/>
</dbReference>
<reference evidence="2" key="1">
    <citation type="submission" date="2018-12" db="EMBL/GenBank/DDBJ databases">
        <title>Complete genome sequences of twenty non-typhoidal Salmonella isolates from Rwanda.</title>
        <authorList>
            <person name="Byukusenge M."/>
            <person name="Li L."/>
            <person name="Subhashinie K."/>
            <person name="Nzayirambaho M."/>
            <person name="Kuchipudi S.V."/>
            <person name="Jayarao B.M."/>
        </authorList>
    </citation>
    <scope>NUCLEOTIDE SEQUENCE</scope>
    <source>
        <strain evidence="2">RSE21</strain>
        <strain evidence="3">RSE40</strain>
    </source>
</reference>
<dbReference type="PANTHER" id="PTHR22916">
    <property type="entry name" value="GLYCOSYLTRANSFERASE"/>
    <property type="match status" value="1"/>
</dbReference>
<feature type="domain" description="Glycosyltransferase 2-like" evidence="1">
    <location>
        <begin position="7"/>
        <end position="142"/>
    </location>
</feature>
<dbReference type="Pfam" id="PF00535">
    <property type="entry name" value="Glycos_transf_2"/>
    <property type="match status" value="1"/>
</dbReference>
<dbReference type="InterPro" id="IPR029044">
    <property type="entry name" value="Nucleotide-diphossugar_trans"/>
</dbReference>
<dbReference type="EMBL" id="CP034709">
    <property type="protein sequence ID" value="AZT36862.1"/>
    <property type="molecule type" value="Genomic_DNA"/>
</dbReference>